<feature type="domain" description="ABC3 transporter permease C-terminal" evidence="7">
    <location>
        <begin position="758"/>
        <end position="871"/>
    </location>
</feature>
<evidence type="ECO:0000256" key="5">
    <source>
        <dbReference type="ARBA" id="ARBA00023136"/>
    </source>
</evidence>
<sequence>MIKKIADRLFKWYCHPDYYPDIQGDLEELHQDQLEQFPKSAELKYLKEVIKLCRPALIRPLFKNSLFNSTGMFKNYFKISFRNLVKQKVFSAINITGLAIGLSAFLLINQYVAFEKSYDQFFTDANQLYRLTTDQVLDGVIGTRDAMSFAPSGAALVEQVPEIINSTLTFQFNELILRKGDRSFIEKRAIAADTNYFELFDYQVLSGDPNTMLTEPNSIILTESRAKAYFGDINPVGQSIMLLGGFHKNFKVTGVIQDIPENTHYKFDLMISISSIEERLKEDDWRSFNYYTYLKLAPQVEIQALRAKLPRMFELSGENESDTDLEFYLQPVEDIHLYSDFTYEPEIHGSANTVIFLNVISILIIIIAWVNYINLSTAKAIDRAREVGVRKAIGAHRIQLVIQFLFESLILNLLAAGFAILIAQLVYPNFNQLVGKDVIGSVWLDQLFLTKVFSFALVGTVVSGLYPAFVLSNFQAVTVLKGKFRNSAKGTFLRKGLVIVQFTVSLMLIAATFIINQQVNYMQSVDKGLDMDFVVGVRRPRYTDDNREAAIENLKQFQQSLLNHHAITDVGFCNTLPGGSSSDIGSTTGEIQIPGKTDIIKGTTYLQRCDENYFDAVGIRLLAGRGFKSELASDTSAIIVNESFMKKLGVQDNESMLNEFIQFGDDEDGRKYRLIGVIADYNRTSLKNTVEPTSTFYHTYAHYAAIKMNQQNYKDGLAHLENTYQSFFPNTPLSYSFLDERFNALFQEDQQFGKVVATFSILAIIVASLGLFGLSAFMAINRAKEVGIRKVLGATIPQILMIFYREFVVLIGLSAVVGIPLVYYTMDGWLDNYAYRVDFPWIFIGMAILLVISSALLTVGYQTIRVAIKNPSETLRYE</sequence>
<reference evidence="9 10" key="1">
    <citation type="submission" date="2017-04" db="EMBL/GenBank/DDBJ databases">
        <authorList>
            <person name="Afonso C.L."/>
            <person name="Miller P.J."/>
            <person name="Scott M.A."/>
            <person name="Spackman E."/>
            <person name="Goraichik I."/>
            <person name="Dimitrov K.M."/>
            <person name="Suarez D.L."/>
            <person name="Swayne D.E."/>
        </authorList>
    </citation>
    <scope>NUCLEOTIDE SEQUENCE [LARGE SCALE GENOMIC DNA]</scope>
    <source>
        <strain evidence="9 10">DSM 26133</strain>
    </source>
</reference>
<feature type="transmembrane region" description="Helical" evidence="6">
    <location>
        <begin position="492"/>
        <end position="515"/>
    </location>
</feature>
<evidence type="ECO:0000256" key="2">
    <source>
        <dbReference type="ARBA" id="ARBA00022475"/>
    </source>
</evidence>
<dbReference type="AlphaFoldDB" id="A0A1W2GHU9"/>
<feature type="transmembrane region" description="Helical" evidence="6">
    <location>
        <begin position="807"/>
        <end position="826"/>
    </location>
</feature>
<keyword evidence="4 6" id="KW-1133">Transmembrane helix</keyword>
<dbReference type="InterPro" id="IPR047699">
    <property type="entry name" value="Permease_put_prefix"/>
</dbReference>
<dbReference type="RefSeq" id="WP_084373443.1">
    <property type="nucleotide sequence ID" value="NZ_FWYF01000003.1"/>
</dbReference>
<protein>
    <submittedName>
        <fullName evidence="9">Putative ABC transport system permease protein</fullName>
    </submittedName>
</protein>
<dbReference type="Proteomes" id="UP000192472">
    <property type="component" value="Unassembled WGS sequence"/>
</dbReference>
<dbReference type="GO" id="GO:0005886">
    <property type="term" value="C:plasma membrane"/>
    <property type="evidence" value="ECO:0007669"/>
    <property type="project" value="UniProtKB-SubCell"/>
</dbReference>
<evidence type="ECO:0000259" key="7">
    <source>
        <dbReference type="Pfam" id="PF02687"/>
    </source>
</evidence>
<dbReference type="InterPro" id="IPR025857">
    <property type="entry name" value="MacB_PCD"/>
</dbReference>
<accession>A0A1W2GHU9</accession>
<dbReference type="OrthoDB" id="8740261at2"/>
<feature type="domain" description="MacB-like periplasmic core" evidence="8">
    <location>
        <begin position="91"/>
        <end position="309"/>
    </location>
</feature>
<keyword evidence="5 6" id="KW-0472">Membrane</keyword>
<organism evidence="9 10">
    <name type="scientific">Reichenbachiella faecimaris</name>
    <dbReference type="NCBI Taxonomy" id="692418"/>
    <lineage>
        <taxon>Bacteria</taxon>
        <taxon>Pseudomonadati</taxon>
        <taxon>Bacteroidota</taxon>
        <taxon>Cytophagia</taxon>
        <taxon>Cytophagales</taxon>
        <taxon>Reichenbachiellaceae</taxon>
        <taxon>Reichenbachiella</taxon>
    </lineage>
</organism>
<evidence type="ECO:0000256" key="3">
    <source>
        <dbReference type="ARBA" id="ARBA00022692"/>
    </source>
</evidence>
<evidence type="ECO:0000313" key="9">
    <source>
        <dbReference type="EMBL" id="SMD36235.1"/>
    </source>
</evidence>
<feature type="domain" description="ABC3 transporter permease C-terminal" evidence="7">
    <location>
        <begin position="358"/>
        <end position="473"/>
    </location>
</feature>
<evidence type="ECO:0000259" key="8">
    <source>
        <dbReference type="Pfam" id="PF12704"/>
    </source>
</evidence>
<dbReference type="GO" id="GO:0022857">
    <property type="term" value="F:transmembrane transporter activity"/>
    <property type="evidence" value="ECO:0007669"/>
    <property type="project" value="TreeGrafter"/>
</dbReference>
<dbReference type="EMBL" id="FWYF01000003">
    <property type="protein sequence ID" value="SMD36235.1"/>
    <property type="molecule type" value="Genomic_DNA"/>
</dbReference>
<dbReference type="NCBIfam" id="NF038404">
    <property type="entry name" value="perm_prefix_2"/>
    <property type="match status" value="1"/>
</dbReference>
<dbReference type="InterPro" id="IPR003838">
    <property type="entry name" value="ABC3_permease_C"/>
</dbReference>
<feature type="transmembrane region" description="Helical" evidence="6">
    <location>
        <begin position="89"/>
        <end position="108"/>
    </location>
</feature>
<evidence type="ECO:0000256" key="1">
    <source>
        <dbReference type="ARBA" id="ARBA00004651"/>
    </source>
</evidence>
<dbReference type="Pfam" id="PF02687">
    <property type="entry name" value="FtsX"/>
    <property type="match status" value="2"/>
</dbReference>
<keyword evidence="3 6" id="KW-0812">Transmembrane</keyword>
<feature type="transmembrane region" description="Helical" evidence="6">
    <location>
        <begin position="355"/>
        <end position="375"/>
    </location>
</feature>
<dbReference type="PANTHER" id="PTHR30572">
    <property type="entry name" value="MEMBRANE COMPONENT OF TRANSPORTER-RELATED"/>
    <property type="match status" value="1"/>
</dbReference>
<feature type="transmembrane region" description="Helical" evidence="6">
    <location>
        <begin position="841"/>
        <end position="861"/>
    </location>
</feature>
<feature type="transmembrane region" description="Helical" evidence="6">
    <location>
        <begin position="755"/>
        <end position="780"/>
    </location>
</feature>
<comment type="subcellular location">
    <subcellularLocation>
        <location evidence="1">Cell membrane</location>
        <topology evidence="1">Multi-pass membrane protein</topology>
    </subcellularLocation>
</comment>
<feature type="transmembrane region" description="Helical" evidence="6">
    <location>
        <begin position="400"/>
        <end position="427"/>
    </location>
</feature>
<evidence type="ECO:0000256" key="6">
    <source>
        <dbReference type="SAM" id="Phobius"/>
    </source>
</evidence>
<dbReference type="Pfam" id="PF12704">
    <property type="entry name" value="MacB_PCD"/>
    <property type="match status" value="1"/>
</dbReference>
<gene>
    <name evidence="9" type="ORF">SAMN04488029_2788</name>
</gene>
<keyword evidence="2" id="KW-1003">Cell membrane</keyword>
<evidence type="ECO:0000256" key="4">
    <source>
        <dbReference type="ARBA" id="ARBA00022989"/>
    </source>
</evidence>
<dbReference type="InterPro" id="IPR050250">
    <property type="entry name" value="Macrolide_Exporter_MacB"/>
</dbReference>
<name>A0A1W2GHU9_REIFA</name>
<dbReference type="PANTHER" id="PTHR30572:SF18">
    <property type="entry name" value="ABC-TYPE MACROLIDE FAMILY EXPORT SYSTEM PERMEASE COMPONENT 2"/>
    <property type="match status" value="1"/>
</dbReference>
<proteinExistence type="predicted"/>
<evidence type="ECO:0000313" key="10">
    <source>
        <dbReference type="Proteomes" id="UP000192472"/>
    </source>
</evidence>
<feature type="transmembrane region" description="Helical" evidence="6">
    <location>
        <begin position="447"/>
        <end position="471"/>
    </location>
</feature>
<dbReference type="STRING" id="692418.SAMN04488029_2788"/>
<keyword evidence="10" id="KW-1185">Reference proteome</keyword>